<sequence length="281" mass="30639">MDEPLGLVAKILPSSAVDGPGNRSVVFLQGCDFDCKYCHNPETRKACIHCGRCIPACPAGALSLDAGQVVWDRTRCTDCGTCITLCPHSASPKTRLISVGAVLNVIRPYLPFIRGLTVSGGECGLQAPFMTALVRRAREVHQLGTLIDTNGSTDYSQLPELVEMAEGFMLDVKAWDAVEHAGLTGAPNAVVLQNLVYLARLDKLYEVRTVVVPGQFNAEETVREVSRVLVAAQSRARYKIIGFRPQGVRPQFRNMSQPERSFLEQLAFLARSAGVRNILVV</sequence>
<keyword evidence="3" id="KW-0004">4Fe-4S</keyword>
<dbReference type="Gene3D" id="3.30.70.20">
    <property type="match status" value="1"/>
</dbReference>
<proteinExistence type="inferred from homology"/>
<evidence type="ECO:0000256" key="3">
    <source>
        <dbReference type="ARBA" id="ARBA00022485"/>
    </source>
</evidence>
<dbReference type="PANTHER" id="PTHR30352:SF13">
    <property type="entry name" value="GLYCYL-RADICAL ENZYME ACTIVATING ENZYME YJJW-RELATED"/>
    <property type="match status" value="1"/>
</dbReference>
<dbReference type="InterPro" id="IPR013785">
    <property type="entry name" value="Aldolase_TIM"/>
</dbReference>
<dbReference type="SUPFAM" id="SSF102114">
    <property type="entry name" value="Radical SAM enzymes"/>
    <property type="match status" value="1"/>
</dbReference>
<dbReference type="InterPro" id="IPR023912">
    <property type="entry name" value="YjjW_bact"/>
</dbReference>
<feature type="domain" description="4Fe-4S ferredoxin-type" evidence="9">
    <location>
        <begin position="35"/>
        <end position="67"/>
    </location>
</feature>
<gene>
    <name evidence="11" type="ordered locus">Spica_0287</name>
</gene>
<accession>F8EZU0</accession>
<dbReference type="GO" id="GO:0016491">
    <property type="term" value="F:oxidoreductase activity"/>
    <property type="evidence" value="ECO:0007669"/>
    <property type="project" value="UniProtKB-KW"/>
</dbReference>
<reference evidence="12" key="1">
    <citation type="journal article" date="2013" name="Stand. Genomic Sci.">
        <title>Genome sequence of the thermophilic fresh-water bacterium Spirochaeta caldaria type strain (H1(T)), reclassification of Spirochaeta caldaria, Spirochaeta stenostrepta, and Spirochaeta zuelzerae in the genus Treponema as Treponema caldaria comb. nov., Treponema stenostrepta comb. nov., and Treponema zuelzerae comb. nov., and emendation of the genus Treponema.</title>
        <authorList>
            <person name="Abt B."/>
            <person name="Goker M."/>
            <person name="Scheuner C."/>
            <person name="Han C."/>
            <person name="Lu M."/>
            <person name="Misra M."/>
            <person name="Lapidus A."/>
            <person name="Nolan M."/>
            <person name="Lucas S."/>
            <person name="Hammon N."/>
            <person name="Deshpande S."/>
            <person name="Cheng J.F."/>
            <person name="Tapia R."/>
            <person name="Goodwin L.A."/>
            <person name="Pitluck S."/>
            <person name="Liolios K."/>
            <person name="Pagani I."/>
            <person name="Ivanova N."/>
            <person name="Mavromatis K."/>
            <person name="Mikhailova N."/>
            <person name="Huntemann M."/>
            <person name="Pati A."/>
            <person name="Chen A."/>
            <person name="Palaniappan K."/>
            <person name="Land M."/>
            <person name="Hauser L."/>
            <person name="Jeffries C.D."/>
            <person name="Rohde M."/>
            <person name="Spring S."/>
            <person name="Gronow S."/>
            <person name="Detter J.C."/>
            <person name="Bristow J."/>
            <person name="Eisen J.A."/>
            <person name="Markowitz V."/>
            <person name="Hugenholtz P."/>
            <person name="Kyrpides N.C."/>
            <person name="Woyke T."/>
            <person name="Klenk H.P."/>
        </authorList>
    </citation>
    <scope>NUCLEOTIDE SEQUENCE</scope>
    <source>
        <strain evidence="12">ATCC 51460 / DSM 7334 / H1</strain>
    </source>
</reference>
<dbReference type="InterPro" id="IPR058240">
    <property type="entry name" value="rSAM_sf"/>
</dbReference>
<protein>
    <submittedName>
        <fullName evidence="11">Radical SAM domain protein</fullName>
    </submittedName>
</protein>
<evidence type="ECO:0000259" key="10">
    <source>
        <dbReference type="PROSITE" id="PS51918"/>
    </source>
</evidence>
<dbReference type="EMBL" id="CP002868">
    <property type="protein sequence ID" value="AEJ18453.1"/>
    <property type="molecule type" value="Genomic_DNA"/>
</dbReference>
<dbReference type="GO" id="GO:0046872">
    <property type="term" value="F:metal ion binding"/>
    <property type="evidence" value="ECO:0007669"/>
    <property type="project" value="UniProtKB-KW"/>
</dbReference>
<evidence type="ECO:0000256" key="7">
    <source>
        <dbReference type="ARBA" id="ARBA00023004"/>
    </source>
</evidence>
<name>F8EZU0_GRAC1</name>
<evidence type="ECO:0000313" key="11">
    <source>
        <dbReference type="EMBL" id="AEJ18453.1"/>
    </source>
</evidence>
<feature type="domain" description="Radical SAM core" evidence="10">
    <location>
        <begin position="17"/>
        <end position="276"/>
    </location>
</feature>
<dbReference type="SFLD" id="SFLDF00392">
    <property type="entry name" value="YjjI_activase"/>
    <property type="match status" value="1"/>
</dbReference>
<evidence type="ECO:0000259" key="9">
    <source>
        <dbReference type="PROSITE" id="PS51379"/>
    </source>
</evidence>
<evidence type="ECO:0000256" key="8">
    <source>
        <dbReference type="ARBA" id="ARBA00023014"/>
    </source>
</evidence>
<evidence type="ECO:0000256" key="2">
    <source>
        <dbReference type="ARBA" id="ARBA00009777"/>
    </source>
</evidence>
<dbReference type="SFLD" id="SFLDG01066">
    <property type="entry name" value="organic_radical-activating_enz"/>
    <property type="match status" value="1"/>
</dbReference>
<keyword evidence="4" id="KW-0949">S-adenosyl-L-methionine</keyword>
<dbReference type="InterPro" id="IPR001989">
    <property type="entry name" value="Radical_activat_CS"/>
</dbReference>
<keyword evidence="12" id="KW-1185">Reference proteome</keyword>
<keyword evidence="8" id="KW-0411">Iron-sulfur</keyword>
<dbReference type="SFLD" id="SFLDG01118">
    <property type="entry name" value="activating_enzymes__group_2"/>
    <property type="match status" value="1"/>
</dbReference>
<comment type="similarity">
    <text evidence="2">Belongs to the organic radical-activating enzymes family.</text>
</comment>
<dbReference type="AlphaFoldDB" id="F8EZU0"/>
<dbReference type="InterPro" id="IPR034457">
    <property type="entry name" value="Organic_radical-activating"/>
</dbReference>
<keyword evidence="6" id="KW-0560">Oxidoreductase</keyword>
<keyword evidence="5" id="KW-0479">Metal-binding</keyword>
<dbReference type="InterPro" id="IPR017900">
    <property type="entry name" value="4Fe4S_Fe_S_CS"/>
</dbReference>
<dbReference type="eggNOG" id="COG1180">
    <property type="taxonomic scope" value="Bacteria"/>
</dbReference>
<dbReference type="PIRSF" id="PIRSF000371">
    <property type="entry name" value="PFL_act_enz"/>
    <property type="match status" value="1"/>
</dbReference>
<dbReference type="HOGENOM" id="CLU_058969_3_0_12"/>
<dbReference type="PROSITE" id="PS51379">
    <property type="entry name" value="4FE4S_FER_2"/>
    <property type="match status" value="2"/>
</dbReference>
<dbReference type="PROSITE" id="PS00198">
    <property type="entry name" value="4FE4S_FER_1"/>
    <property type="match status" value="2"/>
</dbReference>
<dbReference type="Pfam" id="PF13353">
    <property type="entry name" value="Fer4_12"/>
    <property type="match status" value="1"/>
</dbReference>
<dbReference type="STRING" id="744872.Spica_0287"/>
<dbReference type="Gene3D" id="3.20.20.70">
    <property type="entry name" value="Aldolase class I"/>
    <property type="match status" value="1"/>
</dbReference>
<dbReference type="Proteomes" id="UP000000503">
    <property type="component" value="Chromosome"/>
</dbReference>
<dbReference type="InterPro" id="IPR040074">
    <property type="entry name" value="BssD/PflA/YjjW"/>
</dbReference>
<dbReference type="OrthoDB" id="9782387at2"/>
<organism evidence="11 12">
    <name type="scientific">Gracilinema caldarium (strain ATCC 51460 / DSM 7334 / H1)</name>
    <name type="common">Treponema caldarium</name>
    <dbReference type="NCBI Taxonomy" id="744872"/>
    <lineage>
        <taxon>Bacteria</taxon>
        <taxon>Pseudomonadati</taxon>
        <taxon>Spirochaetota</taxon>
        <taxon>Spirochaetia</taxon>
        <taxon>Spirochaetales</taxon>
        <taxon>Breznakiellaceae</taxon>
        <taxon>Gracilinema</taxon>
    </lineage>
</organism>
<dbReference type="PROSITE" id="PS01087">
    <property type="entry name" value="RADICAL_ACTIVATING"/>
    <property type="match status" value="1"/>
</dbReference>
<evidence type="ECO:0000256" key="4">
    <source>
        <dbReference type="ARBA" id="ARBA00022691"/>
    </source>
</evidence>
<dbReference type="InterPro" id="IPR007197">
    <property type="entry name" value="rSAM"/>
</dbReference>
<dbReference type="KEGG" id="scd:Spica_0287"/>
<dbReference type="NCBIfam" id="TIGR04041">
    <property type="entry name" value="activase_YjjW"/>
    <property type="match status" value="1"/>
</dbReference>
<dbReference type="InterPro" id="IPR012839">
    <property type="entry name" value="Organic_radical_activase"/>
</dbReference>
<dbReference type="SFLD" id="SFLDS00029">
    <property type="entry name" value="Radical_SAM"/>
    <property type="match status" value="1"/>
</dbReference>
<dbReference type="PROSITE" id="PS51918">
    <property type="entry name" value="RADICAL_SAM"/>
    <property type="match status" value="1"/>
</dbReference>
<evidence type="ECO:0000313" key="12">
    <source>
        <dbReference type="Proteomes" id="UP000000503"/>
    </source>
</evidence>
<evidence type="ECO:0000256" key="6">
    <source>
        <dbReference type="ARBA" id="ARBA00023002"/>
    </source>
</evidence>
<evidence type="ECO:0000256" key="5">
    <source>
        <dbReference type="ARBA" id="ARBA00022723"/>
    </source>
</evidence>
<dbReference type="CDD" id="cd01335">
    <property type="entry name" value="Radical_SAM"/>
    <property type="match status" value="1"/>
</dbReference>
<keyword evidence="7" id="KW-0408">Iron</keyword>
<dbReference type="GO" id="GO:0051539">
    <property type="term" value="F:4 iron, 4 sulfur cluster binding"/>
    <property type="evidence" value="ECO:0007669"/>
    <property type="project" value="UniProtKB-KW"/>
</dbReference>
<dbReference type="PANTHER" id="PTHR30352">
    <property type="entry name" value="PYRUVATE FORMATE-LYASE-ACTIVATING ENZYME"/>
    <property type="match status" value="1"/>
</dbReference>
<dbReference type="SUPFAM" id="SSF54862">
    <property type="entry name" value="4Fe-4S ferredoxins"/>
    <property type="match status" value="1"/>
</dbReference>
<feature type="domain" description="4Fe-4S ferredoxin-type" evidence="9">
    <location>
        <begin position="68"/>
        <end position="96"/>
    </location>
</feature>
<dbReference type="InterPro" id="IPR017896">
    <property type="entry name" value="4Fe4S_Fe-S-bd"/>
</dbReference>
<comment type="cofactor">
    <cofactor evidence="1">
        <name>[4Fe-4S] cluster</name>
        <dbReference type="ChEBI" id="CHEBI:49883"/>
    </cofactor>
</comment>
<dbReference type="RefSeq" id="WP_013967765.1">
    <property type="nucleotide sequence ID" value="NC_015732.1"/>
</dbReference>
<dbReference type="Pfam" id="PF12838">
    <property type="entry name" value="Fer4_7"/>
    <property type="match status" value="1"/>
</dbReference>
<evidence type="ECO:0000256" key="1">
    <source>
        <dbReference type="ARBA" id="ARBA00001966"/>
    </source>
</evidence>